<name>A9WJI3_CHLAA</name>
<dbReference type="EnsemblBacteria" id="ABY35887">
    <property type="protein sequence ID" value="ABY35887"/>
    <property type="gene ID" value="Caur_2682"/>
</dbReference>
<dbReference type="STRING" id="324602.Caur_2682"/>
<dbReference type="InParanoid" id="A9WJI3"/>
<reference evidence="2" key="1">
    <citation type="journal article" date="2011" name="BMC Genomics">
        <title>Complete genome sequence of the filamentous anoxygenic phototrophic bacterium Chloroflexus aurantiacus.</title>
        <authorList>
            <person name="Tang K.H."/>
            <person name="Barry K."/>
            <person name="Chertkov O."/>
            <person name="Dalin E."/>
            <person name="Han C.S."/>
            <person name="Hauser L.J."/>
            <person name="Honchak B.M."/>
            <person name="Karbach L.E."/>
            <person name="Land M.L."/>
            <person name="Lapidus A."/>
            <person name="Larimer F.W."/>
            <person name="Mikhailova N."/>
            <person name="Pitluck S."/>
            <person name="Pierson B.K."/>
            <person name="Blankenship R.E."/>
        </authorList>
    </citation>
    <scope>NUCLEOTIDE SEQUENCE [LARGE SCALE GENOMIC DNA]</scope>
    <source>
        <strain evidence="2">ATCC 29366 / DSM 635 / J-10-fl</strain>
    </source>
</reference>
<dbReference type="HOGENOM" id="CLU_1089420_0_0_0"/>
<dbReference type="EMBL" id="CP000909">
    <property type="protein sequence ID" value="ABY35887.1"/>
    <property type="molecule type" value="Genomic_DNA"/>
</dbReference>
<dbReference type="PATRIC" id="fig|324602.8.peg.3023"/>
<accession>A9WJI3</accession>
<evidence type="ECO:0000313" key="1">
    <source>
        <dbReference type="EMBL" id="ABY35887.1"/>
    </source>
</evidence>
<proteinExistence type="predicted"/>
<evidence type="ECO:0000313" key="2">
    <source>
        <dbReference type="Proteomes" id="UP000002008"/>
    </source>
</evidence>
<dbReference type="KEGG" id="cau:Caur_2682"/>
<organism evidence="1 2">
    <name type="scientific">Chloroflexus aurantiacus (strain ATCC 29366 / DSM 635 / J-10-fl)</name>
    <dbReference type="NCBI Taxonomy" id="324602"/>
    <lineage>
        <taxon>Bacteria</taxon>
        <taxon>Bacillati</taxon>
        <taxon>Chloroflexota</taxon>
        <taxon>Chloroflexia</taxon>
        <taxon>Chloroflexales</taxon>
        <taxon>Chloroflexineae</taxon>
        <taxon>Chloroflexaceae</taxon>
        <taxon>Chloroflexus</taxon>
    </lineage>
</organism>
<dbReference type="Proteomes" id="UP000002008">
    <property type="component" value="Chromosome"/>
</dbReference>
<dbReference type="AlphaFoldDB" id="A9WJI3"/>
<gene>
    <name evidence="1" type="ordered locus">Caur_2682</name>
</gene>
<sequence length="251" mass="28065">MVSPWRLRPRCSGGAGVIQTASGLRLLRPPGPANRYRNAQIDDFGQWPGNPRALQPPFTLRLRARTSHPADRLVGTAGFGLWSYPWAWPLRMPQAVWFFFGAPPHDMPLAIGIPGHGWKAAVVDTGRPAARKWIPLAPVIVPLLNIPPLYRRIWPCIQRDVGVAEAVISQDIAQWHEYEIRWGLHESELLVDGITVLRAPSPRGPLSIVIWIDNQYAIVRPTGQLGWGVRACNEAQWIEVALISPFQFPTP</sequence>
<dbReference type="eggNOG" id="ENOG50325GN">
    <property type="taxonomic scope" value="Bacteria"/>
</dbReference>
<keyword evidence="2" id="KW-1185">Reference proteome</keyword>
<protein>
    <recommendedName>
        <fullName evidence="3">GH16 domain-containing protein</fullName>
    </recommendedName>
</protein>
<evidence type="ECO:0008006" key="3">
    <source>
        <dbReference type="Google" id="ProtNLM"/>
    </source>
</evidence>
<dbReference type="RefSeq" id="WP_012258540.1">
    <property type="nucleotide sequence ID" value="NC_010175.1"/>
</dbReference>